<dbReference type="PANTHER" id="PTHR35458:SF8">
    <property type="entry name" value="SLR0650 PROTEIN"/>
    <property type="match status" value="1"/>
</dbReference>
<name>A0A975I8A3_9RHOB</name>
<dbReference type="EMBL" id="CP060010">
    <property type="protein sequence ID" value="QTN36804.1"/>
    <property type="molecule type" value="Genomic_DNA"/>
</dbReference>
<organism evidence="2 3">
    <name type="scientific">Cognatishimia activa</name>
    <dbReference type="NCBI Taxonomy" id="1715691"/>
    <lineage>
        <taxon>Bacteria</taxon>
        <taxon>Pseudomonadati</taxon>
        <taxon>Pseudomonadota</taxon>
        <taxon>Alphaproteobacteria</taxon>
        <taxon>Rhodobacterales</taxon>
        <taxon>Paracoccaceae</taxon>
        <taxon>Cognatishimia</taxon>
    </lineage>
</organism>
<dbReference type="RefSeq" id="WP_209357500.1">
    <property type="nucleotide sequence ID" value="NZ_CP060010.1"/>
</dbReference>
<dbReference type="KEGG" id="cact:HZ995_04620"/>
<dbReference type="Pfam" id="PF01936">
    <property type="entry name" value="NYN"/>
    <property type="match status" value="1"/>
</dbReference>
<sequence>MTGFAFIDADNIYRALCDKLSQAGVPESCIPKIRINNLFREYARSYVYYARKDDEELPDWVVDLQRSSGFILRLSKTTQKGKQTKQQGVDVHLAIEAIQHSYRGTMTKCGLFSGDGDFLPLIDALTNNGTIVQVHSFGNPEKGTVAPELRNRADNYIRLDRAAILSCIPVEENSVQPKSISNQPFITPDATTAVFELEGAKLPIWKVDHLFGSSFVFELRSVVAAFNQATYRFKSVEEAIIFYLMSPSYVRRNIFVLP</sequence>
<dbReference type="GO" id="GO:0004540">
    <property type="term" value="F:RNA nuclease activity"/>
    <property type="evidence" value="ECO:0007669"/>
    <property type="project" value="InterPro"/>
</dbReference>
<evidence type="ECO:0000313" key="2">
    <source>
        <dbReference type="EMBL" id="QTN36804.1"/>
    </source>
</evidence>
<proteinExistence type="predicted"/>
<reference evidence="2" key="1">
    <citation type="submission" date="2020-07" db="EMBL/GenBank/DDBJ databases">
        <title>Genome sequences of bacteria associated with the marine, planktonic diatom Thalassiosira profunda strain ECT2AJA-044.</title>
        <authorList>
            <person name="Gargas C.B."/>
            <person name="Roberts W.R."/>
            <person name="Alverson A.J."/>
        </authorList>
    </citation>
    <scope>NUCLEOTIDE SEQUENCE</scope>
    <source>
        <strain evidence="2">ECT2AJA-044</strain>
    </source>
</reference>
<feature type="domain" description="NYN" evidence="1">
    <location>
        <begin position="6"/>
        <end position="159"/>
    </location>
</feature>
<dbReference type="Proteomes" id="UP000665026">
    <property type="component" value="Chromosome"/>
</dbReference>
<dbReference type="Gene3D" id="3.40.50.1010">
    <property type="entry name" value="5'-nuclease"/>
    <property type="match status" value="1"/>
</dbReference>
<dbReference type="InterPro" id="IPR047140">
    <property type="entry name" value="LabA"/>
</dbReference>
<dbReference type="InterPro" id="IPR021139">
    <property type="entry name" value="NYN"/>
</dbReference>
<protein>
    <submittedName>
        <fullName evidence="2">NYN domain-containing protein</fullName>
    </submittedName>
</protein>
<evidence type="ECO:0000313" key="3">
    <source>
        <dbReference type="Proteomes" id="UP000665026"/>
    </source>
</evidence>
<dbReference type="AlphaFoldDB" id="A0A975I8A3"/>
<accession>A0A975I8A3</accession>
<dbReference type="PANTHER" id="PTHR35458">
    <property type="entry name" value="SLR0755 PROTEIN"/>
    <property type="match status" value="1"/>
</dbReference>
<evidence type="ECO:0000259" key="1">
    <source>
        <dbReference type="Pfam" id="PF01936"/>
    </source>
</evidence>
<gene>
    <name evidence="2" type="ORF">HZ995_04620</name>
</gene>